<keyword evidence="11" id="KW-0436">Ligase</keyword>
<keyword evidence="5" id="KW-0862">Zinc</keyword>
<dbReference type="InterPro" id="IPR015877">
    <property type="entry name" value="MAT1_centre"/>
</dbReference>
<evidence type="ECO:0000256" key="2">
    <source>
        <dbReference type="ARBA" id="ARBA00022257"/>
    </source>
</evidence>
<dbReference type="PROSITE" id="PS00518">
    <property type="entry name" value="ZF_RING_1"/>
    <property type="match status" value="1"/>
</dbReference>
<keyword evidence="6" id="KW-0539">Nucleus</keyword>
<dbReference type="PROSITE" id="PS50089">
    <property type="entry name" value="ZF_RING_2"/>
    <property type="match status" value="1"/>
</dbReference>
<evidence type="ECO:0000259" key="10">
    <source>
        <dbReference type="PROSITE" id="PS50089"/>
    </source>
</evidence>
<evidence type="ECO:0000313" key="12">
    <source>
        <dbReference type="Proteomes" id="UP000011185"/>
    </source>
</evidence>
<dbReference type="OrthoDB" id="5963at2759"/>
<evidence type="ECO:0000256" key="4">
    <source>
        <dbReference type="ARBA" id="ARBA00022771"/>
    </source>
</evidence>
<evidence type="ECO:0000256" key="9">
    <source>
        <dbReference type="PROSITE-ProRule" id="PRU00175"/>
    </source>
</evidence>
<evidence type="ECO:0000256" key="3">
    <source>
        <dbReference type="ARBA" id="ARBA00022723"/>
    </source>
</evidence>
<dbReference type="EMBL" id="JH994041">
    <property type="protein sequence ID" value="ELQ74430.1"/>
    <property type="molecule type" value="Genomic_DNA"/>
</dbReference>
<dbReference type="VEuPathDB" id="MicrosporidiaDB:THOM_2664"/>
<dbReference type="STRING" id="72359.L7JSZ3"/>
<reference evidence="11 12" key="1">
    <citation type="journal article" date="2012" name="PLoS Pathog.">
        <title>The genome of the obligate intracellular parasite Trachipleistophora hominis: new insights into microsporidian genome dynamics and reductive evolution.</title>
        <authorList>
            <person name="Heinz E."/>
            <person name="Williams T.A."/>
            <person name="Nakjang S."/>
            <person name="Noel C.J."/>
            <person name="Swan D.C."/>
            <person name="Goldberg A.V."/>
            <person name="Harris S.R."/>
            <person name="Weinmaier T."/>
            <person name="Markert S."/>
            <person name="Becher D."/>
            <person name="Bernhardt J."/>
            <person name="Dagan T."/>
            <person name="Hacker C."/>
            <person name="Lucocq J.M."/>
            <person name="Schweder T."/>
            <person name="Rattei T."/>
            <person name="Hall N."/>
            <person name="Hirt R.P."/>
            <person name="Embley T.M."/>
        </authorList>
    </citation>
    <scope>NUCLEOTIDE SEQUENCE [LARGE SCALE GENOMIC DNA]</scope>
</reference>
<evidence type="ECO:0000256" key="6">
    <source>
        <dbReference type="ARBA" id="ARBA00023242"/>
    </source>
</evidence>
<dbReference type="Gene3D" id="3.30.40.10">
    <property type="entry name" value="Zinc/RING finger domain, C3HC4 (zinc finger)"/>
    <property type="match status" value="1"/>
</dbReference>
<gene>
    <name evidence="11" type="ORF">THOM_2664</name>
</gene>
<dbReference type="Proteomes" id="UP000011185">
    <property type="component" value="Unassembled WGS sequence"/>
</dbReference>
<dbReference type="InterPro" id="IPR013083">
    <property type="entry name" value="Znf_RING/FYVE/PHD"/>
</dbReference>
<evidence type="ECO:0000256" key="8">
    <source>
        <dbReference type="ARBA" id="ARBA00033277"/>
    </source>
</evidence>
<dbReference type="Pfam" id="PF17121">
    <property type="entry name" value="zf-C3HC4_5"/>
    <property type="match status" value="1"/>
</dbReference>
<dbReference type="PANTHER" id="PTHR12683:SF13">
    <property type="entry name" value="CDK-ACTIVATING KINASE ASSEMBLY FACTOR MAT1"/>
    <property type="match status" value="1"/>
</dbReference>
<dbReference type="SUPFAM" id="SSF57850">
    <property type="entry name" value="RING/U-box"/>
    <property type="match status" value="1"/>
</dbReference>
<feature type="domain" description="RING-type" evidence="10">
    <location>
        <begin position="9"/>
        <end position="52"/>
    </location>
</feature>
<dbReference type="HOGENOM" id="CLU_048466_2_0_1"/>
<dbReference type="PANTHER" id="PTHR12683">
    <property type="entry name" value="CDK-ACTIVATING KINASE ASSEMBLY FACTOR MAT1"/>
    <property type="match status" value="1"/>
</dbReference>
<protein>
    <recommendedName>
        <fullName evidence="2">RNA polymerase II transcription factor B subunit 3</fullName>
    </recommendedName>
    <alternativeName>
        <fullName evidence="8">RNA polymerase II transcription factor B 38 kDa subunit</fullName>
    </alternativeName>
    <alternativeName>
        <fullName evidence="7">RNA polymerase II transcription factor B p38 subunit</fullName>
    </alternativeName>
</protein>
<dbReference type="FunFam" id="3.30.40.10:FF:000037">
    <property type="entry name" value="Cdk-activating kinase assembly factor MAT1, centre"/>
    <property type="match status" value="1"/>
</dbReference>
<dbReference type="AlphaFoldDB" id="L7JSZ3"/>
<dbReference type="InterPro" id="IPR017907">
    <property type="entry name" value="Znf_RING_CS"/>
</dbReference>
<evidence type="ECO:0000256" key="1">
    <source>
        <dbReference type="ARBA" id="ARBA00004123"/>
    </source>
</evidence>
<keyword evidence="12" id="KW-1185">Reference proteome</keyword>
<organism evidence="11 12">
    <name type="scientific">Trachipleistophora hominis</name>
    <name type="common">Microsporidian parasite</name>
    <dbReference type="NCBI Taxonomy" id="72359"/>
    <lineage>
        <taxon>Eukaryota</taxon>
        <taxon>Fungi</taxon>
        <taxon>Fungi incertae sedis</taxon>
        <taxon>Microsporidia</taxon>
        <taxon>Pleistophoridae</taxon>
        <taxon>Trachipleistophora</taxon>
    </lineage>
</organism>
<proteinExistence type="predicted"/>
<dbReference type="GO" id="GO:0006357">
    <property type="term" value="P:regulation of transcription by RNA polymerase II"/>
    <property type="evidence" value="ECO:0007669"/>
    <property type="project" value="TreeGrafter"/>
</dbReference>
<name>L7JSZ3_TRAHO</name>
<evidence type="ECO:0000256" key="5">
    <source>
        <dbReference type="ARBA" id="ARBA00022833"/>
    </source>
</evidence>
<evidence type="ECO:0000256" key="7">
    <source>
        <dbReference type="ARBA" id="ARBA00029873"/>
    </source>
</evidence>
<accession>L7JSZ3</accession>
<dbReference type="InterPro" id="IPR001841">
    <property type="entry name" value="Znf_RING"/>
</dbReference>
<comment type="subcellular location">
    <subcellularLocation>
        <location evidence="1">Nucleus</location>
    </subcellularLocation>
</comment>
<dbReference type="GO" id="GO:0006281">
    <property type="term" value="P:DNA repair"/>
    <property type="evidence" value="ECO:0007669"/>
    <property type="project" value="TreeGrafter"/>
</dbReference>
<dbReference type="OMA" id="ECRIRKM"/>
<keyword evidence="4 9" id="KW-0863">Zinc-finger</keyword>
<sequence length="214" mass="25097">MYPSMDQFCPQCKSDSYLNPNIKIYVSPCYHKMCENCVSRIFSQGESACPECGTLLRRINFISQTFEDIDVERECRIRKMLNRVFNKEEIDFDNEEEYDDYLEKYEDLILELMQLKNDMQISKRIESLKDDTGVHKNEIVAKRRRIQEGMDKSVGVVDNLRAPYDPLEDVEKPTVILKKAIELPEGYTYECTPAGYSKRITGYRAVYSLFDDNI</sequence>
<dbReference type="SMART" id="SM00184">
    <property type="entry name" value="RING"/>
    <property type="match status" value="1"/>
</dbReference>
<keyword evidence="3" id="KW-0479">Metal-binding</keyword>
<dbReference type="GO" id="GO:0005675">
    <property type="term" value="C:transcription factor TFIIH holo complex"/>
    <property type="evidence" value="ECO:0007669"/>
    <property type="project" value="TreeGrafter"/>
</dbReference>
<dbReference type="InParanoid" id="L7JSZ3"/>
<dbReference type="GO" id="GO:0016874">
    <property type="term" value="F:ligase activity"/>
    <property type="evidence" value="ECO:0007669"/>
    <property type="project" value="UniProtKB-KW"/>
</dbReference>
<evidence type="ECO:0000313" key="11">
    <source>
        <dbReference type="EMBL" id="ELQ74430.1"/>
    </source>
</evidence>
<dbReference type="GO" id="GO:0008270">
    <property type="term" value="F:zinc ion binding"/>
    <property type="evidence" value="ECO:0007669"/>
    <property type="project" value="UniProtKB-KW"/>
</dbReference>
<dbReference type="Pfam" id="PF06391">
    <property type="entry name" value="MAT1"/>
    <property type="match status" value="1"/>
</dbReference>